<keyword evidence="1" id="KW-0812">Transmembrane</keyword>
<organism evidence="2 3">
    <name type="scientific">Virgisporangium ochraceum</name>
    <dbReference type="NCBI Taxonomy" id="65505"/>
    <lineage>
        <taxon>Bacteria</taxon>
        <taxon>Bacillati</taxon>
        <taxon>Actinomycetota</taxon>
        <taxon>Actinomycetes</taxon>
        <taxon>Micromonosporales</taxon>
        <taxon>Micromonosporaceae</taxon>
        <taxon>Virgisporangium</taxon>
    </lineage>
</organism>
<evidence type="ECO:0000256" key="1">
    <source>
        <dbReference type="SAM" id="Phobius"/>
    </source>
</evidence>
<name>A0A8J4EB40_9ACTN</name>
<dbReference type="AlphaFoldDB" id="A0A8J4EB40"/>
<accession>A0A8J4EB40</accession>
<keyword evidence="1" id="KW-0472">Membrane</keyword>
<sequence>MRGFGRWGFILGNVLIAFGAPVFVTSLVATVAAGRSGTAAGDGDVVAIVAGAAFVIAGLVVTVVAGRNRQLTQPEPGRTPAHLVLPVEPKPIRPIEPLPLTLNTLDDYYGRSDQDLGLHLDLDDEPLFPPKPTGHASVPRPRNARVYNGDRFCEPHLTATRSIGSRRRPPAG</sequence>
<evidence type="ECO:0000313" key="3">
    <source>
        <dbReference type="Proteomes" id="UP000635606"/>
    </source>
</evidence>
<dbReference type="RefSeq" id="WP_203928916.1">
    <property type="nucleotide sequence ID" value="NZ_BOPH01000053.1"/>
</dbReference>
<evidence type="ECO:0000313" key="2">
    <source>
        <dbReference type="EMBL" id="GIJ68980.1"/>
    </source>
</evidence>
<feature type="transmembrane region" description="Helical" evidence="1">
    <location>
        <begin position="45"/>
        <end position="65"/>
    </location>
</feature>
<keyword evidence="1" id="KW-1133">Transmembrane helix</keyword>
<dbReference type="EMBL" id="BOPH01000053">
    <property type="protein sequence ID" value="GIJ68980.1"/>
    <property type="molecule type" value="Genomic_DNA"/>
</dbReference>
<gene>
    <name evidence="2" type="ORF">Voc01_038970</name>
</gene>
<reference evidence="2" key="1">
    <citation type="submission" date="2021-01" db="EMBL/GenBank/DDBJ databases">
        <title>Whole genome shotgun sequence of Virgisporangium ochraceum NBRC 16418.</title>
        <authorList>
            <person name="Komaki H."/>
            <person name="Tamura T."/>
        </authorList>
    </citation>
    <scope>NUCLEOTIDE SEQUENCE</scope>
    <source>
        <strain evidence="2">NBRC 16418</strain>
    </source>
</reference>
<protein>
    <submittedName>
        <fullName evidence="2">Uncharacterized protein</fullName>
    </submittedName>
</protein>
<comment type="caution">
    <text evidence="2">The sequence shown here is derived from an EMBL/GenBank/DDBJ whole genome shotgun (WGS) entry which is preliminary data.</text>
</comment>
<proteinExistence type="predicted"/>
<dbReference type="Proteomes" id="UP000635606">
    <property type="component" value="Unassembled WGS sequence"/>
</dbReference>
<feature type="transmembrane region" description="Helical" evidence="1">
    <location>
        <begin position="7"/>
        <end position="33"/>
    </location>
</feature>
<keyword evidence="3" id="KW-1185">Reference proteome</keyword>